<dbReference type="RefSeq" id="WP_150052299.1">
    <property type="nucleotide sequence ID" value="NZ_VWPC01000020.1"/>
</dbReference>
<dbReference type="AlphaFoldDB" id="A0AB34C261"/>
<reference evidence="2 3" key="1">
    <citation type="submission" date="2019-09" db="EMBL/GenBank/DDBJ databases">
        <authorList>
            <person name="Vacheron J."/>
            <person name="Dubost A."/>
            <person name="Prigent-Combaret C."/>
            <person name="Muller D."/>
        </authorList>
    </citation>
    <scope>NUCLEOTIDE SEQUENCE [LARGE SCALE GENOMIC DNA]</scope>
    <source>
        <strain evidence="2 3">JV497</strain>
    </source>
</reference>
<gene>
    <name evidence="2" type="ORF">F2A38_19735</name>
</gene>
<comment type="caution">
    <text evidence="2">The sequence shown here is derived from an EMBL/GenBank/DDBJ whole genome shotgun (WGS) entry which is preliminary data.</text>
</comment>
<feature type="domain" description="DUF5625" evidence="1">
    <location>
        <begin position="31"/>
        <end position="163"/>
    </location>
</feature>
<dbReference type="EMBL" id="VWPC01000020">
    <property type="protein sequence ID" value="KAA5840083.1"/>
    <property type="molecule type" value="Genomic_DNA"/>
</dbReference>
<dbReference type="Pfam" id="PF18539">
    <property type="entry name" value="DUF5625"/>
    <property type="match status" value="1"/>
</dbReference>
<name>A0AB34C261_9PSED</name>
<dbReference type="Gene3D" id="2.60.120.790">
    <property type="match status" value="1"/>
</dbReference>
<proteinExistence type="predicted"/>
<evidence type="ECO:0000259" key="1">
    <source>
        <dbReference type="Pfam" id="PF18539"/>
    </source>
</evidence>
<protein>
    <recommendedName>
        <fullName evidence="1">DUF5625 domain-containing protein</fullName>
    </recommendedName>
</protein>
<sequence>MHGLISVLRNGVLGAVCFLLTACSAPVSIVKPLDISRAEQSASAEFVVRKTGDYRFALLFTKKDSLPEILKQIEVWGNYGVDGVAIPIHLRVLKDGQVFFEKSLITVGVQWGQTFDYEGRRLNTAVRLIKTLELSPGSYSVEVSTLGDLEAFRGIEGFVEFSYYDPKH</sequence>
<dbReference type="InterPro" id="IPR041008">
    <property type="entry name" value="DUF5625"/>
</dbReference>
<evidence type="ECO:0000313" key="2">
    <source>
        <dbReference type="EMBL" id="KAA5840083.1"/>
    </source>
</evidence>
<evidence type="ECO:0000313" key="3">
    <source>
        <dbReference type="Proteomes" id="UP000323924"/>
    </source>
</evidence>
<dbReference type="Proteomes" id="UP000323924">
    <property type="component" value="Unassembled WGS sequence"/>
</dbReference>
<organism evidence="2 3">
    <name type="scientific">Pseudomonas chlororaphis</name>
    <dbReference type="NCBI Taxonomy" id="587753"/>
    <lineage>
        <taxon>Bacteria</taxon>
        <taxon>Pseudomonadati</taxon>
        <taxon>Pseudomonadota</taxon>
        <taxon>Gammaproteobacteria</taxon>
        <taxon>Pseudomonadales</taxon>
        <taxon>Pseudomonadaceae</taxon>
        <taxon>Pseudomonas</taxon>
    </lineage>
</organism>
<accession>A0AB34C261</accession>